<evidence type="ECO:0000313" key="8">
    <source>
        <dbReference type="EMBL" id="CDG67053.1"/>
    </source>
</evidence>
<evidence type="ECO:0000256" key="3">
    <source>
        <dbReference type="ARBA" id="ARBA00022786"/>
    </source>
</evidence>
<dbReference type="PANTHER" id="PTHR48153:SF2">
    <property type="entry name" value="UFM1-SPECIFIC PROTEASE 2"/>
    <property type="match status" value="1"/>
</dbReference>
<dbReference type="FunFam" id="3.90.70.130:FF:000001">
    <property type="entry name" value="Probable Ufm1-specific protease 2"/>
    <property type="match status" value="1"/>
</dbReference>
<feature type="non-terminal residue" evidence="8">
    <location>
        <position position="1"/>
    </location>
</feature>
<reference evidence="8" key="1">
    <citation type="journal article" date="2013" name="Genome Biol. Evol.">
        <title>Punctuated emergences of genetic and phenotypic innovations in eumetazoan, bilaterian, euteleostome, and hominidae ancestors.</title>
        <authorList>
            <person name="Wenger Y."/>
            <person name="Galliot B."/>
        </authorList>
    </citation>
    <scope>NUCLEOTIDE SEQUENCE</scope>
    <source>
        <tissue evidence="8">Whole animals</tissue>
    </source>
</reference>
<keyword evidence="3" id="KW-0833">Ubl conjugation pathway</keyword>
<organism evidence="8">
    <name type="scientific">Hydra vulgaris</name>
    <name type="common">Hydra</name>
    <name type="synonym">Hydra attenuata</name>
    <dbReference type="NCBI Taxonomy" id="6087"/>
    <lineage>
        <taxon>Eukaryota</taxon>
        <taxon>Metazoa</taxon>
        <taxon>Cnidaria</taxon>
        <taxon>Hydrozoa</taxon>
        <taxon>Hydroidolina</taxon>
        <taxon>Anthoathecata</taxon>
        <taxon>Aplanulata</taxon>
        <taxon>Hydridae</taxon>
        <taxon>Hydra</taxon>
    </lineage>
</organism>
<dbReference type="GO" id="GO:0005634">
    <property type="term" value="C:nucleus"/>
    <property type="evidence" value="ECO:0007669"/>
    <property type="project" value="TreeGrafter"/>
</dbReference>
<dbReference type="Pfam" id="PF20908">
    <property type="entry name" value="UfSP2_N"/>
    <property type="match status" value="1"/>
</dbReference>
<keyword evidence="5" id="KW-0788">Thiol protease</keyword>
<evidence type="ECO:0000256" key="4">
    <source>
        <dbReference type="ARBA" id="ARBA00022801"/>
    </source>
</evidence>
<sequence>MHLPILALKTVVVVYNHKLVSGVFKNQDIAHEKLKEKVNCDAKKYDLVNPKCHGSSHDKLCIDSYKMIEVAEHLLKILKQLEDIELALTFVLCLIKPSECLWQVVSKIDGNIPVRNVYSETDVELKQPLFRIFYDVLVKWLINTGIEGLLKEIDKLFEELILNKIAFLLESTGTVLYDNETFQNPPYLTCADLVSDIKSNLGLKLSDNSFLDKEISLQCLMRFTSDEQENEQLEEDKETAQCNVPVLLSNSLVGECIVFKLSIDALATVALNTTFEKLLFMLRDSIFRQQHALRLLIKLGGLSYLYSSVHVQLPGADFPMTVLLPSVDLKGIEVPEENYPSYKEKLHDRFLLTKEYPVFRRVLSCFDNRTNKIIQLVNPHESLKHPVVEVSMMALVNGKYAYHHYMQDNFDDNGWGCAYRSLQTLSSWFWLQGYSDRLYPHHKEIQEALFAMGDKDIKFVGSKDWIGSVEVGYCLDYFYHVTCKTLYVSSGADLAFKGRELYTHFKEQGTPIMIGGGVLAHTIVGVIFNEHTGETKFLVVDPHYTGTDNLKIILSKGWVGWKGPDFWDKNSHYNLCMPQRPKVI</sequence>
<accession>T2M453</accession>
<evidence type="ECO:0000259" key="7">
    <source>
        <dbReference type="Pfam" id="PF20908"/>
    </source>
</evidence>
<evidence type="ECO:0000256" key="1">
    <source>
        <dbReference type="ARBA" id="ARBA00008552"/>
    </source>
</evidence>
<evidence type="ECO:0000256" key="5">
    <source>
        <dbReference type="ARBA" id="ARBA00022807"/>
    </source>
</evidence>
<dbReference type="PANTHER" id="PTHR48153">
    <property type="entry name" value="UFM1-SPECIFIC PROTEASE 2"/>
    <property type="match status" value="1"/>
</dbReference>
<feature type="domain" description="UFSP1/2/DUB catalytic" evidence="6">
    <location>
        <begin position="394"/>
        <end position="576"/>
    </location>
</feature>
<dbReference type="AlphaFoldDB" id="T2M453"/>
<dbReference type="GO" id="GO:0006508">
    <property type="term" value="P:proteolysis"/>
    <property type="evidence" value="ECO:0007669"/>
    <property type="project" value="UniProtKB-KW"/>
</dbReference>
<comment type="similarity">
    <text evidence="1">Belongs to the peptidase C78 family.</text>
</comment>
<proteinExistence type="evidence at transcript level"/>
<keyword evidence="4" id="KW-0378">Hydrolase</keyword>
<dbReference type="Gene3D" id="3.90.70.130">
    <property type="match status" value="1"/>
</dbReference>
<evidence type="ECO:0000256" key="2">
    <source>
        <dbReference type="ARBA" id="ARBA00022670"/>
    </source>
</evidence>
<dbReference type="GO" id="GO:0005783">
    <property type="term" value="C:endoplasmic reticulum"/>
    <property type="evidence" value="ECO:0007669"/>
    <property type="project" value="TreeGrafter"/>
</dbReference>
<dbReference type="EMBL" id="HAAD01000821">
    <property type="protein sequence ID" value="CDG67053.1"/>
    <property type="molecule type" value="mRNA"/>
</dbReference>
<dbReference type="InterPro" id="IPR049387">
    <property type="entry name" value="UFSP2-like_2nd"/>
</dbReference>
<protein>
    <submittedName>
        <fullName evidence="8">Ufm1-specific protease 2</fullName>
    </submittedName>
</protein>
<dbReference type="GO" id="GO:0071567">
    <property type="term" value="F:deUFMylase activity"/>
    <property type="evidence" value="ECO:0007669"/>
    <property type="project" value="TreeGrafter"/>
</dbReference>
<feature type="domain" description="UFSP2 second" evidence="7">
    <location>
        <begin position="238"/>
        <end position="362"/>
    </location>
</feature>
<evidence type="ECO:0000259" key="6">
    <source>
        <dbReference type="Pfam" id="PF07910"/>
    </source>
</evidence>
<dbReference type="InterPro" id="IPR012462">
    <property type="entry name" value="UFSP1/2_DUB_cat"/>
</dbReference>
<keyword evidence="2 8" id="KW-0645">Protease</keyword>
<name>T2M453_HYDVU</name>
<dbReference type="Pfam" id="PF07910">
    <property type="entry name" value="Peptidase_C78"/>
    <property type="match status" value="1"/>
</dbReference>
<dbReference type="OrthoDB" id="10253113at2759"/>
<gene>
    <name evidence="8" type="primary">UFSP2</name>
</gene>